<accession>A0A7Z0D8X7</accession>
<evidence type="ECO:0000313" key="2">
    <source>
        <dbReference type="EMBL" id="NYI70995.1"/>
    </source>
</evidence>
<dbReference type="Proteomes" id="UP000527616">
    <property type="component" value="Unassembled WGS sequence"/>
</dbReference>
<name>A0A7Z0D8X7_9ACTN</name>
<proteinExistence type="predicted"/>
<dbReference type="PANTHER" id="PTHR31527">
    <property type="entry name" value="RE64534P"/>
    <property type="match status" value="1"/>
</dbReference>
<dbReference type="InterPro" id="IPR018959">
    <property type="entry name" value="DUF1989"/>
</dbReference>
<sequence>MITNTSGEQVVDAWALAASDSRRFTSAPHTWMSTGRLGLRLGDDLLDNTRRPMLRLVEDTSPGDHDLLIPSCDLARYRQLGVEGYHDNCRDNYFEALAAAAIDALPFLPQPINLFMRVPIGRDGSLSIHPPRAAPGDRVRLRALDDVVVVLSACPQDLAPTNGIGRAPTGVDVAVVDTESRP</sequence>
<evidence type="ECO:0000259" key="1">
    <source>
        <dbReference type="Pfam" id="PF09347"/>
    </source>
</evidence>
<organism evidence="2 3">
    <name type="scientific">Naumannella cuiyingiana</name>
    <dbReference type="NCBI Taxonomy" id="1347891"/>
    <lineage>
        <taxon>Bacteria</taxon>
        <taxon>Bacillati</taxon>
        <taxon>Actinomycetota</taxon>
        <taxon>Actinomycetes</taxon>
        <taxon>Propionibacteriales</taxon>
        <taxon>Propionibacteriaceae</taxon>
        <taxon>Naumannella</taxon>
    </lineage>
</organism>
<dbReference type="PANTHER" id="PTHR31527:SF0">
    <property type="entry name" value="RE64534P"/>
    <property type="match status" value="1"/>
</dbReference>
<gene>
    <name evidence="2" type="ORF">GGQ54_001555</name>
</gene>
<dbReference type="AlphaFoldDB" id="A0A7Z0D8X7"/>
<feature type="domain" description="DUF1989" evidence="1">
    <location>
        <begin position="2"/>
        <end position="148"/>
    </location>
</feature>
<comment type="caution">
    <text evidence="2">The sequence shown here is derived from an EMBL/GenBank/DDBJ whole genome shotgun (WGS) entry which is preliminary data.</text>
</comment>
<protein>
    <recommendedName>
        <fullName evidence="1">DUF1989 domain-containing protein</fullName>
    </recommendedName>
</protein>
<dbReference type="Pfam" id="PF09347">
    <property type="entry name" value="DUF1989"/>
    <property type="match status" value="1"/>
</dbReference>
<dbReference type="EMBL" id="JACBZS010000001">
    <property type="protein sequence ID" value="NYI70995.1"/>
    <property type="molecule type" value="Genomic_DNA"/>
</dbReference>
<evidence type="ECO:0000313" key="3">
    <source>
        <dbReference type="Proteomes" id="UP000527616"/>
    </source>
</evidence>
<keyword evidence="3" id="KW-1185">Reference proteome</keyword>
<reference evidence="2 3" key="1">
    <citation type="submission" date="2020-07" db="EMBL/GenBank/DDBJ databases">
        <title>Sequencing the genomes of 1000 actinobacteria strains.</title>
        <authorList>
            <person name="Klenk H.-P."/>
        </authorList>
    </citation>
    <scope>NUCLEOTIDE SEQUENCE [LARGE SCALE GENOMIC DNA]</scope>
    <source>
        <strain evidence="2 3">DSM 103164</strain>
    </source>
</reference>